<keyword evidence="1" id="KW-0547">Nucleotide-binding</keyword>
<evidence type="ECO:0008006" key="6">
    <source>
        <dbReference type="Google" id="ProtNLM"/>
    </source>
</evidence>
<gene>
    <name evidence="4" type="ORF">J7T54_004890</name>
</gene>
<protein>
    <recommendedName>
        <fullName evidence="6">DNA2/NAM7 helicase-like C-terminal domain-containing protein</fullName>
    </recommendedName>
</protein>
<dbReference type="Gene3D" id="3.40.50.300">
    <property type="entry name" value="P-loop containing nucleotide triphosphate hydrolases"/>
    <property type="match status" value="1"/>
</dbReference>
<dbReference type="InterPro" id="IPR045055">
    <property type="entry name" value="DNA2/NAM7-like"/>
</dbReference>
<dbReference type="SUPFAM" id="SSF52540">
    <property type="entry name" value="P-loop containing nucleoside triphosphate hydrolases"/>
    <property type="match status" value="1"/>
</dbReference>
<dbReference type="Pfam" id="PF13087">
    <property type="entry name" value="AAA_12"/>
    <property type="match status" value="1"/>
</dbReference>
<comment type="caution">
    <text evidence="4">The sequence shown here is derived from an EMBL/GenBank/DDBJ whole genome shotgun (WGS) entry which is preliminary data.</text>
</comment>
<dbReference type="InterPro" id="IPR041679">
    <property type="entry name" value="DNA2/NAM7-like_C"/>
</dbReference>
<accession>A0A9P9XU78</accession>
<dbReference type="GeneID" id="75831376"/>
<dbReference type="InterPro" id="IPR041677">
    <property type="entry name" value="DNA2/NAM7_AAA_11"/>
</dbReference>
<dbReference type="AlphaFoldDB" id="A0A9P9XU78"/>
<dbReference type="InterPro" id="IPR027417">
    <property type="entry name" value="P-loop_NTPase"/>
</dbReference>
<dbReference type="PANTHER" id="PTHR10887">
    <property type="entry name" value="DNA2/NAM7 HELICASE FAMILY"/>
    <property type="match status" value="1"/>
</dbReference>
<evidence type="ECO:0000313" key="4">
    <source>
        <dbReference type="EMBL" id="KAI6777648.1"/>
    </source>
</evidence>
<dbReference type="PANTHER" id="PTHR10887:SF495">
    <property type="entry name" value="HELICASE SENATAXIN ISOFORM X1-RELATED"/>
    <property type="match status" value="1"/>
</dbReference>
<keyword evidence="1" id="KW-0347">Helicase</keyword>
<sequence>MNIGLDEASQQIEPSSLVPLVSCSKVILVGDDVQLRPTVKQTALVLDFDVSLTECILRCTTGSGATDRGRAVFIDCEAREALRQASKENKGQADLCVHICKLLTTSVPPLTNHGAAHSIVVLKPYSRQVELLNRMLSRIPQSIEVSSVDGFQRREADVVVFVTVRCNEHRNIGFLTDMRRMNVALTRARTTLIVVGNRATLTEGTAGRKARRCGSGC</sequence>
<name>A0A9P9XU78_9HYPO</name>
<organism evidence="4 5">
    <name type="scientific">Emericellopsis cladophorae</name>
    <dbReference type="NCBI Taxonomy" id="2686198"/>
    <lineage>
        <taxon>Eukaryota</taxon>
        <taxon>Fungi</taxon>
        <taxon>Dikarya</taxon>
        <taxon>Ascomycota</taxon>
        <taxon>Pezizomycotina</taxon>
        <taxon>Sordariomycetes</taxon>
        <taxon>Hypocreomycetidae</taxon>
        <taxon>Hypocreales</taxon>
        <taxon>Bionectriaceae</taxon>
        <taxon>Emericellopsis</taxon>
    </lineage>
</organism>
<evidence type="ECO:0000313" key="5">
    <source>
        <dbReference type="Proteomes" id="UP001055219"/>
    </source>
</evidence>
<dbReference type="CDD" id="cd18808">
    <property type="entry name" value="SF1_C_Upf1"/>
    <property type="match status" value="1"/>
</dbReference>
<dbReference type="InterPro" id="IPR047187">
    <property type="entry name" value="SF1_C_Upf1"/>
</dbReference>
<dbReference type="OrthoDB" id="6513042at2759"/>
<dbReference type="Pfam" id="PF13086">
    <property type="entry name" value="AAA_11"/>
    <property type="match status" value="1"/>
</dbReference>
<keyword evidence="1" id="KW-0378">Hydrolase</keyword>
<evidence type="ECO:0000259" key="3">
    <source>
        <dbReference type="Pfam" id="PF13087"/>
    </source>
</evidence>
<reference evidence="4" key="2">
    <citation type="submission" date="2022-07" db="EMBL/GenBank/DDBJ databases">
        <authorList>
            <person name="Goncalves M.F.M."/>
            <person name="Hilario S."/>
            <person name="Van De Peer Y."/>
            <person name="Esteves A.C."/>
            <person name="Alves A."/>
        </authorList>
    </citation>
    <scope>NUCLEOTIDE SEQUENCE</scope>
    <source>
        <strain evidence="4">MUM 19.33</strain>
    </source>
</reference>
<feature type="domain" description="DNA2/NAM7 helicase-like C-terminal" evidence="3">
    <location>
        <begin position="67"/>
        <end position="198"/>
    </location>
</feature>
<dbReference type="GO" id="GO:0004386">
    <property type="term" value="F:helicase activity"/>
    <property type="evidence" value="ECO:0007669"/>
    <property type="project" value="InterPro"/>
</dbReference>
<proteinExistence type="predicted"/>
<dbReference type="RefSeq" id="XP_051358504.1">
    <property type="nucleotide sequence ID" value="XM_051510615.1"/>
</dbReference>
<keyword evidence="5" id="KW-1185">Reference proteome</keyword>
<evidence type="ECO:0000259" key="2">
    <source>
        <dbReference type="Pfam" id="PF13086"/>
    </source>
</evidence>
<feature type="domain" description="DNA2/NAM7 helicase helicase" evidence="2">
    <location>
        <begin position="6"/>
        <end position="40"/>
    </location>
</feature>
<keyword evidence="1" id="KW-0067">ATP-binding</keyword>
<dbReference type="Proteomes" id="UP001055219">
    <property type="component" value="Unassembled WGS sequence"/>
</dbReference>
<dbReference type="EMBL" id="JAGIXG020000137">
    <property type="protein sequence ID" value="KAI6777648.1"/>
    <property type="molecule type" value="Genomic_DNA"/>
</dbReference>
<reference evidence="4" key="1">
    <citation type="journal article" date="2021" name="J Fungi (Basel)">
        <title>Genomic and Metabolomic Analyses of the Marine Fungus Emericellopsis cladophorae: Insights into Saltwater Adaptability Mechanisms and Its Biosynthetic Potential.</title>
        <authorList>
            <person name="Goncalves M.F.M."/>
            <person name="Hilario S."/>
            <person name="Van de Peer Y."/>
            <person name="Esteves A.C."/>
            <person name="Alves A."/>
        </authorList>
    </citation>
    <scope>NUCLEOTIDE SEQUENCE</scope>
    <source>
        <strain evidence="4">MUM 19.33</strain>
    </source>
</reference>
<evidence type="ECO:0000256" key="1">
    <source>
        <dbReference type="ARBA" id="ARBA00022806"/>
    </source>
</evidence>